<protein>
    <submittedName>
        <fullName evidence="2">Uncharacterized protein</fullName>
    </submittedName>
</protein>
<evidence type="ECO:0000256" key="1">
    <source>
        <dbReference type="SAM" id="Phobius"/>
    </source>
</evidence>
<feature type="transmembrane region" description="Helical" evidence="1">
    <location>
        <begin position="33"/>
        <end position="57"/>
    </location>
</feature>
<evidence type="ECO:0000313" key="3">
    <source>
        <dbReference type="Proteomes" id="UP000270673"/>
    </source>
</evidence>
<evidence type="ECO:0000313" key="2">
    <source>
        <dbReference type="EMBL" id="AZS31508.1"/>
    </source>
</evidence>
<organism evidence="2 3">
    <name type="scientific">Butyricimonas faecalis</name>
    <dbReference type="NCBI Taxonomy" id="2093856"/>
    <lineage>
        <taxon>Bacteria</taxon>
        <taxon>Pseudomonadati</taxon>
        <taxon>Bacteroidota</taxon>
        <taxon>Bacteroidia</taxon>
        <taxon>Bacteroidales</taxon>
        <taxon>Odoribacteraceae</taxon>
        <taxon>Butyricimonas</taxon>
    </lineage>
</organism>
<keyword evidence="1" id="KW-0812">Transmembrane</keyword>
<dbReference type="KEGG" id="buy:D8S85_19455"/>
<reference evidence="2 3" key="1">
    <citation type="submission" date="2018-10" db="EMBL/GenBank/DDBJ databases">
        <title>Butyricimonas faecalis sp. nov., isolated from human faeces and emended description of the genus Butyricimonas.</title>
        <authorList>
            <person name="Le Roy T."/>
            <person name="Van der Smissen P."/>
            <person name="Paquot A."/>
            <person name="Delzenne N."/>
            <person name="Muccioli G."/>
            <person name="Collet J.-F."/>
            <person name="Cani P.D."/>
        </authorList>
    </citation>
    <scope>NUCLEOTIDE SEQUENCE [LARGE SCALE GENOMIC DNA]</scope>
    <source>
        <strain evidence="2 3">H184</strain>
    </source>
</reference>
<keyword evidence="3" id="KW-1185">Reference proteome</keyword>
<dbReference type="EMBL" id="CP032819">
    <property type="protein sequence ID" value="AZS31508.1"/>
    <property type="molecule type" value="Genomic_DNA"/>
</dbReference>
<feature type="transmembrane region" description="Helical" evidence="1">
    <location>
        <begin position="7"/>
        <end position="27"/>
    </location>
</feature>
<keyword evidence="1" id="KW-1133">Transmembrane helix</keyword>
<proteinExistence type="predicted"/>
<sequence length="111" mass="13338">MEWKFAWSSIITGIILVTSIIFIRLTIDLYTGWNVYMILRPLFFYTLLVISGINLLVNRKCAIFLYKFFSWGIVVERILFVYLYWEYIDIILMVYVPLVCVLPFIIMHPRK</sequence>
<gene>
    <name evidence="2" type="ORF">D8S85_19455</name>
</gene>
<name>A0A3Q9IQS3_9BACT</name>
<dbReference type="Proteomes" id="UP000270673">
    <property type="component" value="Chromosome"/>
</dbReference>
<accession>A0A3Q9IQS3</accession>
<dbReference type="AlphaFoldDB" id="A0A3Q9IQS3"/>
<keyword evidence="1" id="KW-0472">Membrane</keyword>
<feature type="transmembrane region" description="Helical" evidence="1">
    <location>
        <begin position="64"/>
        <end position="84"/>
    </location>
</feature>
<feature type="transmembrane region" description="Helical" evidence="1">
    <location>
        <begin position="90"/>
        <end position="107"/>
    </location>
</feature>